<keyword evidence="3 8" id="KW-0479">Metal-binding</keyword>
<comment type="cofactor">
    <cofactor evidence="8">
        <name>Mg(2+)</name>
        <dbReference type="ChEBI" id="CHEBI:18420"/>
    </cofactor>
</comment>
<dbReference type="Proteomes" id="UP000519897">
    <property type="component" value="Unassembled WGS sequence"/>
</dbReference>
<comment type="subcellular location">
    <subcellularLocation>
        <location evidence="8">Cytoplasm</location>
    </subcellularLocation>
</comment>
<evidence type="ECO:0000256" key="8">
    <source>
        <dbReference type="HAMAP-Rule" id="MF_00316"/>
    </source>
</evidence>
<dbReference type="GO" id="GO:0005737">
    <property type="term" value="C:cytoplasm"/>
    <property type="evidence" value="ECO:0007669"/>
    <property type="project" value="UniProtKB-SubCell"/>
</dbReference>
<dbReference type="EMBL" id="JACIEC010000001">
    <property type="protein sequence ID" value="MBB4141940.1"/>
    <property type="molecule type" value="Genomic_DNA"/>
</dbReference>
<dbReference type="InterPro" id="IPR029044">
    <property type="entry name" value="Nucleotide-diphossugar_trans"/>
</dbReference>
<dbReference type="Pfam" id="PF12804">
    <property type="entry name" value="NTP_transf_3"/>
    <property type="match status" value="1"/>
</dbReference>
<comment type="function">
    <text evidence="8">Transfers a GMP moiety from GTP to Mo-molybdopterin (Mo-MPT) cofactor (Moco or molybdenum cofactor) to form Mo-molybdopterin guanine dinucleotide (Mo-MGD) cofactor.</text>
</comment>
<keyword evidence="10" id="KW-0548">Nucleotidyltransferase</keyword>
<dbReference type="SUPFAM" id="SSF53448">
    <property type="entry name" value="Nucleotide-diphospho-sugar transferases"/>
    <property type="match status" value="1"/>
</dbReference>
<dbReference type="InterPro" id="IPR013482">
    <property type="entry name" value="Molybde_CF_guanTrfase"/>
</dbReference>
<comment type="domain">
    <text evidence="8">The N-terminal domain determines nucleotide recognition and specific binding, while the C-terminal domain determines the specific binding to the target protein.</text>
</comment>
<comment type="catalytic activity">
    <reaction evidence="8">
        <text>Mo-molybdopterin + GTP + H(+) = Mo-molybdopterin guanine dinucleotide + diphosphate</text>
        <dbReference type="Rhea" id="RHEA:34243"/>
        <dbReference type="ChEBI" id="CHEBI:15378"/>
        <dbReference type="ChEBI" id="CHEBI:33019"/>
        <dbReference type="ChEBI" id="CHEBI:37565"/>
        <dbReference type="ChEBI" id="CHEBI:71302"/>
        <dbReference type="ChEBI" id="CHEBI:71310"/>
        <dbReference type="EC" id="2.7.7.77"/>
    </reaction>
</comment>
<organism evidence="10 11">
    <name type="scientific">Rhizobium rhizoryzae</name>
    <dbReference type="NCBI Taxonomy" id="451876"/>
    <lineage>
        <taxon>Bacteria</taxon>
        <taxon>Pseudomonadati</taxon>
        <taxon>Pseudomonadota</taxon>
        <taxon>Alphaproteobacteria</taxon>
        <taxon>Hyphomicrobiales</taxon>
        <taxon>Rhizobiaceae</taxon>
        <taxon>Rhizobium/Agrobacterium group</taxon>
        <taxon>Rhizobium</taxon>
    </lineage>
</organism>
<dbReference type="AlphaFoldDB" id="A0A7W6PNI1"/>
<dbReference type="InterPro" id="IPR025877">
    <property type="entry name" value="MobA-like_NTP_Trfase"/>
</dbReference>
<dbReference type="EC" id="2.7.7.77" evidence="8"/>
<dbReference type="GO" id="GO:0061603">
    <property type="term" value="F:molybdenum cofactor guanylyltransferase activity"/>
    <property type="evidence" value="ECO:0007669"/>
    <property type="project" value="UniProtKB-EC"/>
</dbReference>
<comment type="subunit">
    <text evidence="8">Monomer.</text>
</comment>
<keyword evidence="2 8" id="KW-0808">Transferase</keyword>
<protein>
    <recommendedName>
        <fullName evidence="8">Molybdenum cofactor guanylyltransferase</fullName>
        <shortName evidence="8">MoCo guanylyltransferase</shortName>
        <ecNumber evidence="8">2.7.7.77</ecNumber>
    </recommendedName>
    <alternativeName>
        <fullName evidence="8">GTP:molybdopterin guanylyltransferase</fullName>
    </alternativeName>
    <alternativeName>
        <fullName evidence="8">Mo-MPT guanylyltransferase</fullName>
    </alternativeName>
    <alternativeName>
        <fullName evidence="8">Molybdopterin guanylyltransferase</fullName>
    </alternativeName>
    <alternativeName>
        <fullName evidence="8">Molybdopterin-guanine dinucleotide synthase</fullName>
        <shortName evidence="8">MGD synthase</shortName>
    </alternativeName>
</protein>
<evidence type="ECO:0000256" key="2">
    <source>
        <dbReference type="ARBA" id="ARBA00022679"/>
    </source>
</evidence>
<keyword evidence="4 8" id="KW-0547">Nucleotide-binding</keyword>
<gene>
    <name evidence="8" type="primary">mobA</name>
    <name evidence="10" type="ORF">GGQ72_000439</name>
</gene>
<sequence>MPLPSAPAVAVILAGGLSRRMGRDKAEVLLAGTRLVDRVAARLRHQNLSVFLNASDDLGTSLPLVPDTLQGHRGPLAGILAAMRHGASRSDPTSHVLTVPIDSPFIPLDIAARLSAAATSDGSIVIAVSQGALHPVVGFWPIRLADELQAFLEGPENPRVKTFLSRHDTRTVEFADIETPVGPFDPFFNVNTPEDLQLAHRYVEFVG</sequence>
<dbReference type="PANTHER" id="PTHR19136">
    <property type="entry name" value="MOLYBDENUM COFACTOR GUANYLYLTRANSFERASE"/>
    <property type="match status" value="1"/>
</dbReference>
<dbReference type="RefSeq" id="WP_165135626.1">
    <property type="nucleotide sequence ID" value="NZ_CP049250.1"/>
</dbReference>
<dbReference type="HAMAP" id="MF_00316">
    <property type="entry name" value="MobA"/>
    <property type="match status" value="1"/>
</dbReference>
<evidence type="ECO:0000313" key="10">
    <source>
        <dbReference type="EMBL" id="MBB4141940.1"/>
    </source>
</evidence>
<keyword evidence="5 8" id="KW-0460">Magnesium</keyword>
<dbReference type="NCBIfam" id="TIGR02665">
    <property type="entry name" value="molyb_mobA"/>
    <property type="match status" value="1"/>
</dbReference>
<keyword evidence="7 8" id="KW-0501">Molybdenum cofactor biosynthesis</keyword>
<accession>A0A7W6PNI1</accession>
<feature type="binding site" evidence="8">
    <location>
        <position position="67"/>
    </location>
    <ligand>
        <name>GTP</name>
        <dbReference type="ChEBI" id="CHEBI:37565"/>
    </ligand>
</feature>
<dbReference type="PANTHER" id="PTHR19136:SF81">
    <property type="entry name" value="MOLYBDENUM COFACTOR GUANYLYLTRANSFERASE"/>
    <property type="match status" value="1"/>
</dbReference>
<evidence type="ECO:0000256" key="7">
    <source>
        <dbReference type="ARBA" id="ARBA00023150"/>
    </source>
</evidence>
<dbReference type="Gene3D" id="3.90.550.10">
    <property type="entry name" value="Spore Coat Polysaccharide Biosynthesis Protein SpsA, Chain A"/>
    <property type="match status" value="1"/>
</dbReference>
<feature type="binding site" evidence="8">
    <location>
        <position position="102"/>
    </location>
    <ligand>
        <name>GTP</name>
        <dbReference type="ChEBI" id="CHEBI:37565"/>
    </ligand>
</feature>
<keyword evidence="1 8" id="KW-0963">Cytoplasm</keyword>
<feature type="domain" description="MobA-like NTP transferase" evidence="9">
    <location>
        <begin position="10"/>
        <end position="167"/>
    </location>
</feature>
<keyword evidence="11" id="KW-1185">Reference proteome</keyword>
<feature type="binding site" evidence="8">
    <location>
        <position position="25"/>
    </location>
    <ligand>
        <name>GTP</name>
        <dbReference type="ChEBI" id="CHEBI:37565"/>
    </ligand>
</feature>
<evidence type="ECO:0000256" key="3">
    <source>
        <dbReference type="ARBA" id="ARBA00022723"/>
    </source>
</evidence>
<comment type="caution">
    <text evidence="10">The sequence shown here is derived from an EMBL/GenBank/DDBJ whole genome shotgun (WGS) entry which is preliminary data.</text>
</comment>
<keyword evidence="6 8" id="KW-0342">GTP-binding</keyword>
<name>A0A7W6PNI1_9HYPH</name>
<dbReference type="GO" id="GO:1902758">
    <property type="term" value="P:bis(molybdopterin guanine dinucleotide)molybdenum biosynthetic process"/>
    <property type="evidence" value="ECO:0007669"/>
    <property type="project" value="TreeGrafter"/>
</dbReference>
<evidence type="ECO:0000256" key="5">
    <source>
        <dbReference type="ARBA" id="ARBA00022842"/>
    </source>
</evidence>
<evidence type="ECO:0000256" key="1">
    <source>
        <dbReference type="ARBA" id="ARBA00022490"/>
    </source>
</evidence>
<evidence type="ECO:0000256" key="6">
    <source>
        <dbReference type="ARBA" id="ARBA00023134"/>
    </source>
</evidence>
<dbReference type="GO" id="GO:0005525">
    <property type="term" value="F:GTP binding"/>
    <property type="evidence" value="ECO:0007669"/>
    <property type="project" value="UniProtKB-UniRule"/>
</dbReference>
<evidence type="ECO:0000256" key="4">
    <source>
        <dbReference type="ARBA" id="ARBA00022741"/>
    </source>
</evidence>
<comment type="similarity">
    <text evidence="8">Belongs to the MobA family.</text>
</comment>
<dbReference type="CDD" id="cd02503">
    <property type="entry name" value="MobA"/>
    <property type="match status" value="1"/>
</dbReference>
<feature type="binding site" evidence="8">
    <location>
        <position position="102"/>
    </location>
    <ligand>
        <name>Mg(2+)</name>
        <dbReference type="ChEBI" id="CHEBI:18420"/>
    </ligand>
</feature>
<feature type="binding site" evidence="8">
    <location>
        <begin position="13"/>
        <end position="15"/>
    </location>
    <ligand>
        <name>GTP</name>
        <dbReference type="ChEBI" id="CHEBI:37565"/>
    </ligand>
</feature>
<feature type="binding site" evidence="8">
    <location>
        <position position="53"/>
    </location>
    <ligand>
        <name>GTP</name>
        <dbReference type="ChEBI" id="CHEBI:37565"/>
    </ligand>
</feature>
<evidence type="ECO:0000313" key="11">
    <source>
        <dbReference type="Proteomes" id="UP000519897"/>
    </source>
</evidence>
<dbReference type="GO" id="GO:0046872">
    <property type="term" value="F:metal ion binding"/>
    <property type="evidence" value="ECO:0007669"/>
    <property type="project" value="UniProtKB-KW"/>
</dbReference>
<reference evidence="10 11" key="1">
    <citation type="submission" date="2020-08" db="EMBL/GenBank/DDBJ databases">
        <title>Genomic Encyclopedia of Type Strains, Phase IV (KMG-IV): sequencing the most valuable type-strain genomes for metagenomic binning, comparative biology and taxonomic classification.</title>
        <authorList>
            <person name="Goeker M."/>
        </authorList>
    </citation>
    <scope>NUCLEOTIDE SEQUENCE [LARGE SCALE GENOMIC DNA]</scope>
    <source>
        <strain evidence="10 11">DSM 29514</strain>
    </source>
</reference>
<proteinExistence type="inferred from homology"/>
<evidence type="ECO:0000259" key="9">
    <source>
        <dbReference type="Pfam" id="PF12804"/>
    </source>
</evidence>